<organism evidence="6 7">
    <name type="scientific">Acanthoscelides obtectus</name>
    <name type="common">Bean weevil</name>
    <name type="synonym">Bruchus obtectus</name>
    <dbReference type="NCBI Taxonomy" id="200917"/>
    <lineage>
        <taxon>Eukaryota</taxon>
        <taxon>Metazoa</taxon>
        <taxon>Ecdysozoa</taxon>
        <taxon>Arthropoda</taxon>
        <taxon>Hexapoda</taxon>
        <taxon>Insecta</taxon>
        <taxon>Pterygota</taxon>
        <taxon>Neoptera</taxon>
        <taxon>Endopterygota</taxon>
        <taxon>Coleoptera</taxon>
        <taxon>Polyphaga</taxon>
        <taxon>Cucujiformia</taxon>
        <taxon>Chrysomeloidea</taxon>
        <taxon>Chrysomelidae</taxon>
        <taxon>Bruchinae</taxon>
        <taxon>Bruchini</taxon>
        <taxon>Acanthoscelides</taxon>
    </lineage>
</organism>
<gene>
    <name evidence="6" type="ORF">ACAOBT_LOCUS8327</name>
</gene>
<keyword evidence="7" id="KW-1185">Reference proteome</keyword>
<dbReference type="InterPro" id="IPR042185">
    <property type="entry name" value="Serpin_sf_2"/>
</dbReference>
<dbReference type="Gene3D" id="3.30.497.10">
    <property type="entry name" value="Antithrombin, subunit I, domain 2"/>
    <property type="match status" value="1"/>
</dbReference>
<feature type="signal peptide" evidence="4">
    <location>
        <begin position="1"/>
        <end position="24"/>
    </location>
</feature>
<dbReference type="GO" id="GO:0004867">
    <property type="term" value="F:serine-type endopeptidase inhibitor activity"/>
    <property type="evidence" value="ECO:0007669"/>
    <property type="project" value="UniProtKB-KW"/>
</dbReference>
<dbReference type="Proteomes" id="UP001152888">
    <property type="component" value="Unassembled WGS sequence"/>
</dbReference>
<name>A0A9P0P417_ACAOB</name>
<dbReference type="OrthoDB" id="9518664at2759"/>
<dbReference type="AlphaFoldDB" id="A0A9P0P417"/>
<evidence type="ECO:0000256" key="2">
    <source>
        <dbReference type="ARBA" id="ARBA00022690"/>
    </source>
</evidence>
<dbReference type="PANTHER" id="PTHR11461:SF211">
    <property type="entry name" value="GH10112P-RELATED"/>
    <property type="match status" value="1"/>
</dbReference>
<evidence type="ECO:0000256" key="4">
    <source>
        <dbReference type="SAM" id="SignalP"/>
    </source>
</evidence>
<dbReference type="InterPro" id="IPR036186">
    <property type="entry name" value="Serpin_sf"/>
</dbReference>
<dbReference type="EMBL" id="CAKOFQ010006763">
    <property type="protein sequence ID" value="CAH1969252.1"/>
    <property type="molecule type" value="Genomic_DNA"/>
</dbReference>
<dbReference type="InterPro" id="IPR042178">
    <property type="entry name" value="Serpin_sf_1"/>
</dbReference>
<dbReference type="GO" id="GO:0005615">
    <property type="term" value="C:extracellular space"/>
    <property type="evidence" value="ECO:0007669"/>
    <property type="project" value="InterPro"/>
</dbReference>
<proteinExistence type="inferred from homology"/>
<dbReference type="SUPFAM" id="SSF56574">
    <property type="entry name" value="Serpins"/>
    <property type="match status" value="1"/>
</dbReference>
<accession>A0A9P0P417</accession>
<dbReference type="InterPro" id="IPR023796">
    <property type="entry name" value="Serpin_dom"/>
</dbReference>
<evidence type="ECO:0000313" key="6">
    <source>
        <dbReference type="EMBL" id="CAH1969252.1"/>
    </source>
</evidence>
<dbReference type="Pfam" id="PF00079">
    <property type="entry name" value="Serpin"/>
    <property type="match status" value="1"/>
</dbReference>
<evidence type="ECO:0000313" key="7">
    <source>
        <dbReference type="Proteomes" id="UP001152888"/>
    </source>
</evidence>
<protein>
    <recommendedName>
        <fullName evidence="5">Serpin domain-containing protein</fullName>
    </recommendedName>
</protein>
<keyword evidence="2" id="KW-0646">Protease inhibitor</keyword>
<dbReference type="PANTHER" id="PTHR11461">
    <property type="entry name" value="SERINE PROTEASE INHIBITOR, SERPIN"/>
    <property type="match status" value="1"/>
</dbReference>
<dbReference type="Gene3D" id="2.30.39.10">
    <property type="entry name" value="Alpha-1-antitrypsin, domain 1"/>
    <property type="match status" value="1"/>
</dbReference>
<comment type="caution">
    <text evidence="6">The sequence shown here is derived from an EMBL/GenBank/DDBJ whole genome shotgun (WGS) entry which is preliminary data.</text>
</comment>
<evidence type="ECO:0000256" key="3">
    <source>
        <dbReference type="ARBA" id="ARBA00022900"/>
    </source>
</evidence>
<evidence type="ECO:0000256" key="1">
    <source>
        <dbReference type="ARBA" id="ARBA00009500"/>
    </source>
</evidence>
<feature type="chain" id="PRO_5040331526" description="Serpin domain-containing protein" evidence="4">
    <location>
        <begin position="25"/>
        <end position="210"/>
    </location>
</feature>
<comment type="similarity">
    <text evidence="1">Belongs to the serpin family.</text>
</comment>
<sequence length="210" mass="23828">MKGIRVVVVLEIILLTNGNQNCNAEEFYVKHLKYSADVYEFLAGKNKGNFVVSPLSAEILLSLIAEGARGDALSELTDYLGVSSDRYDVILRIVKSLNQSTCDYQIVSVNKVYISNNYEIEATFKNISLLIYNTTVETVDFRKAHEVSKVINQWVEDQTNHKIHNLIHSNELDAATIILVNVIYFSASWARPFRYKHTSPAKFYVSNGKR</sequence>
<reference evidence="6" key="1">
    <citation type="submission" date="2022-03" db="EMBL/GenBank/DDBJ databases">
        <authorList>
            <person name="Sayadi A."/>
        </authorList>
    </citation>
    <scope>NUCLEOTIDE SEQUENCE</scope>
</reference>
<evidence type="ECO:0000259" key="5">
    <source>
        <dbReference type="Pfam" id="PF00079"/>
    </source>
</evidence>
<feature type="domain" description="Serpin" evidence="5">
    <location>
        <begin position="34"/>
        <end position="209"/>
    </location>
</feature>
<keyword evidence="4" id="KW-0732">Signal</keyword>
<dbReference type="InterPro" id="IPR000215">
    <property type="entry name" value="Serpin_fam"/>
</dbReference>
<keyword evidence="3" id="KW-0722">Serine protease inhibitor</keyword>